<accession>A0A3D3R7R0</accession>
<sequence>MAAMEIQDEQRVMVTRFLEGVIRDAEYMADLTGRFLQAQGYQPKRRSQQPGGAKEVPTGPAADFLLNLAASLRIAVWENAGLTDWLPDHLPPSRESYRATLSQFIESRDGDRLENTRGLALQVFQTYHEQFAHNSRAELNTDVLLQCAGATEVELLDALADFLWEHRHLASGEEE</sequence>
<protein>
    <submittedName>
        <fullName evidence="1">Uncharacterized protein</fullName>
    </submittedName>
</protein>
<evidence type="ECO:0000313" key="2">
    <source>
        <dbReference type="Proteomes" id="UP000263642"/>
    </source>
</evidence>
<organism evidence="1 2">
    <name type="scientific">Gimesia maris</name>
    <dbReference type="NCBI Taxonomy" id="122"/>
    <lineage>
        <taxon>Bacteria</taxon>
        <taxon>Pseudomonadati</taxon>
        <taxon>Planctomycetota</taxon>
        <taxon>Planctomycetia</taxon>
        <taxon>Planctomycetales</taxon>
        <taxon>Planctomycetaceae</taxon>
        <taxon>Gimesia</taxon>
    </lineage>
</organism>
<dbReference type="Proteomes" id="UP000263642">
    <property type="component" value="Unassembled WGS sequence"/>
</dbReference>
<proteinExistence type="predicted"/>
<comment type="caution">
    <text evidence="1">The sequence shown here is derived from an EMBL/GenBank/DDBJ whole genome shotgun (WGS) entry which is preliminary data.</text>
</comment>
<evidence type="ECO:0000313" key="1">
    <source>
        <dbReference type="EMBL" id="HCO23640.1"/>
    </source>
</evidence>
<dbReference type="AlphaFoldDB" id="A0A3D3R7R0"/>
<reference evidence="1 2" key="1">
    <citation type="journal article" date="2018" name="Nat. Biotechnol.">
        <title>A standardized bacterial taxonomy based on genome phylogeny substantially revises the tree of life.</title>
        <authorList>
            <person name="Parks D.H."/>
            <person name="Chuvochina M."/>
            <person name="Waite D.W."/>
            <person name="Rinke C."/>
            <person name="Skarshewski A."/>
            <person name="Chaumeil P.A."/>
            <person name="Hugenholtz P."/>
        </authorList>
    </citation>
    <scope>NUCLEOTIDE SEQUENCE [LARGE SCALE GENOMIC DNA]</scope>
    <source>
        <strain evidence="1">UBA9375</strain>
    </source>
</reference>
<name>A0A3D3R7R0_9PLAN</name>
<gene>
    <name evidence="1" type="ORF">DIT97_11500</name>
</gene>
<dbReference type="EMBL" id="DQAY01000065">
    <property type="protein sequence ID" value="HCO23640.1"/>
    <property type="molecule type" value="Genomic_DNA"/>
</dbReference>